<organism evidence="1 2">
    <name type="scientific">Clostridium aciditolerans</name>
    <dbReference type="NCBI Taxonomy" id="339861"/>
    <lineage>
        <taxon>Bacteria</taxon>
        <taxon>Bacillati</taxon>
        <taxon>Bacillota</taxon>
        <taxon>Clostridia</taxon>
        <taxon>Eubacteriales</taxon>
        <taxon>Clostridiaceae</taxon>
        <taxon>Clostridium</taxon>
    </lineage>
</organism>
<reference evidence="1" key="1">
    <citation type="submission" date="2020-12" db="EMBL/GenBank/DDBJ databases">
        <title>Clostridium thailandense sp. nov., a novel acetogenic bacterium isolated from peat land soil in Thailand.</title>
        <authorList>
            <person name="Chaikitkaew S."/>
            <person name="Birkeland N.K."/>
        </authorList>
    </citation>
    <scope>NUCLEOTIDE SEQUENCE</scope>
    <source>
        <strain evidence="1">DSM 17425</strain>
    </source>
</reference>
<evidence type="ECO:0000313" key="1">
    <source>
        <dbReference type="EMBL" id="MBI6875721.1"/>
    </source>
</evidence>
<dbReference type="AlphaFoldDB" id="A0A934HW55"/>
<comment type="caution">
    <text evidence="1">The sequence shown here is derived from an EMBL/GenBank/DDBJ whole genome shotgun (WGS) entry which is preliminary data.</text>
</comment>
<sequence>MAILKPFAAVRPRKDIAHKVAALPYDVMNSEEAREIVGDNEYSFLHVDKAEIDLDRNINIYDKIVYEKARNNLYEMINRGVLAKDNKKCLYIYRLIMDGIEQTGIVGCASIDDYLNNEIKKHEHTREEKEQDRINHVDICDANTGPIFLTYKYNNEINGIIKSWTEKEAIYDFLAEDNIRHMVWIIDDEHIICNICNIFKNIDSVYIADGHHRSASAVKVGLKRRKENPNYTGEEEFNFFLSVLFPHSDLRIMDYNRIVKDLNGLSTEEYMFRVSEKFNVNIYEGDEPYKPSCKHTYGMYLGGKWYELTAKKGTYDPCNLVDRLDASILQNNLLKPILGIEDPRTDNRVDFVGGIRGLKELELRIDNQKDGAAFSMYPTDIEDLMLIADAGEVMPPKSTWFEPKLRSGLFIHTLR</sequence>
<dbReference type="Pfam" id="PF06245">
    <property type="entry name" value="DUF1015"/>
    <property type="match status" value="1"/>
</dbReference>
<accession>A0A934HW55</accession>
<dbReference type="PIRSF" id="PIRSF033563">
    <property type="entry name" value="UCP033563"/>
    <property type="match status" value="1"/>
</dbReference>
<gene>
    <name evidence="1" type="ORF">I6U51_23925</name>
</gene>
<dbReference type="RefSeq" id="WP_211145063.1">
    <property type="nucleotide sequence ID" value="NZ_JAEEGB010000053.1"/>
</dbReference>
<evidence type="ECO:0000313" key="2">
    <source>
        <dbReference type="Proteomes" id="UP000622687"/>
    </source>
</evidence>
<dbReference type="Proteomes" id="UP000622687">
    <property type="component" value="Unassembled WGS sequence"/>
</dbReference>
<keyword evidence="2" id="KW-1185">Reference proteome</keyword>
<name>A0A934HW55_9CLOT</name>
<proteinExistence type="predicted"/>
<dbReference type="PANTHER" id="PTHR36454:SF1">
    <property type="entry name" value="DUF1015 DOMAIN-CONTAINING PROTEIN"/>
    <property type="match status" value="1"/>
</dbReference>
<protein>
    <submittedName>
        <fullName evidence="1">DUF1015 domain-containing protein</fullName>
    </submittedName>
</protein>
<dbReference type="InterPro" id="IPR008323">
    <property type="entry name" value="UCP033563"/>
</dbReference>
<dbReference type="EMBL" id="JAEEGB010000053">
    <property type="protein sequence ID" value="MBI6875721.1"/>
    <property type="molecule type" value="Genomic_DNA"/>
</dbReference>
<dbReference type="PANTHER" id="PTHR36454">
    <property type="entry name" value="LMO2823 PROTEIN"/>
    <property type="match status" value="1"/>
</dbReference>